<feature type="region of interest" description="Disordered" evidence="1">
    <location>
        <begin position="397"/>
        <end position="456"/>
    </location>
</feature>
<dbReference type="OrthoDB" id="7296636at2"/>
<accession>A0A4R4D5C1</accession>
<keyword evidence="3" id="KW-0808">Transferase</keyword>
<keyword evidence="4" id="KW-1185">Reference proteome</keyword>
<sequence>MVSVTAIVPTFNRACLVGTALDSILRQTYRPLEIIVIDDGSTDFTPSVLAGYGDRIRHVRKENGGKSDAINLALSLSKGDGIWIFDDDDVAHPAALEHMAGALARNPGYGFAYGRYARFRQQGNQVSCCQPEDFSDCREHPLPIGLMYRCFIHQPGLLVRRSCYEAIGPFRSDLIRSQDYDMILRLSRRFAGQFVDAITFYQRQHEGPRGSAAHPIAYRDLWMEWRRFDRRIFEALHGQYALSDFAVQPQATSTSPDDWRFAALLQRFCIFARKGLWFLASADLTEAAEIAATRGVTQLDPRLARILRRGLELSEQGEELDGAMTFLRPVLDRFAPARLRREIRQGLARPVPYLVRREAAWHGVAGGLASWRAYAALLGHRAVLRAFAGRLATEVARQPTTSRQGPGESRSAVPRELLLALQGSPVPPPWRNAQVPPAGKPDLTSHPHGALGASPP</sequence>
<dbReference type="Gene3D" id="3.90.550.10">
    <property type="entry name" value="Spore Coat Polysaccharide Biosynthesis Protein SpsA, Chain A"/>
    <property type="match status" value="1"/>
</dbReference>
<evidence type="ECO:0000259" key="2">
    <source>
        <dbReference type="Pfam" id="PF00535"/>
    </source>
</evidence>
<dbReference type="InterPro" id="IPR001173">
    <property type="entry name" value="Glyco_trans_2-like"/>
</dbReference>
<dbReference type="GO" id="GO:0016758">
    <property type="term" value="F:hexosyltransferase activity"/>
    <property type="evidence" value="ECO:0007669"/>
    <property type="project" value="UniProtKB-ARBA"/>
</dbReference>
<comment type="caution">
    <text evidence="3">The sequence shown here is derived from an EMBL/GenBank/DDBJ whole genome shotgun (WGS) entry which is preliminary data.</text>
</comment>
<name>A0A4R4D5C1_9PROT</name>
<feature type="domain" description="Glycosyltransferase 2-like" evidence="2">
    <location>
        <begin position="6"/>
        <end position="123"/>
    </location>
</feature>
<evidence type="ECO:0000313" key="3">
    <source>
        <dbReference type="EMBL" id="TCZ54236.1"/>
    </source>
</evidence>
<dbReference type="PANTHER" id="PTHR22916">
    <property type="entry name" value="GLYCOSYLTRANSFERASE"/>
    <property type="match status" value="1"/>
</dbReference>
<dbReference type="Proteomes" id="UP000295023">
    <property type="component" value="Unassembled WGS sequence"/>
</dbReference>
<reference evidence="3 4" key="1">
    <citation type="submission" date="2019-03" db="EMBL/GenBank/DDBJ databases">
        <title>Paracraurococcus aquatilis NE82 genome sequence.</title>
        <authorList>
            <person name="Zhao Y."/>
            <person name="Du Z."/>
        </authorList>
    </citation>
    <scope>NUCLEOTIDE SEQUENCE [LARGE SCALE GENOMIC DNA]</scope>
    <source>
        <strain evidence="3 4">NE82</strain>
    </source>
</reference>
<dbReference type="Pfam" id="PF00535">
    <property type="entry name" value="Glycos_transf_2"/>
    <property type="match status" value="1"/>
</dbReference>
<evidence type="ECO:0000256" key="1">
    <source>
        <dbReference type="SAM" id="MobiDB-lite"/>
    </source>
</evidence>
<dbReference type="AlphaFoldDB" id="A0A4R4D5C1"/>
<gene>
    <name evidence="3" type="ORF">EXY23_23670</name>
</gene>
<dbReference type="RefSeq" id="WP_132295769.1">
    <property type="nucleotide sequence ID" value="NZ_SKBM01000034.1"/>
</dbReference>
<dbReference type="EMBL" id="SKBM01000034">
    <property type="protein sequence ID" value="TCZ54236.1"/>
    <property type="molecule type" value="Genomic_DNA"/>
</dbReference>
<dbReference type="SUPFAM" id="SSF53448">
    <property type="entry name" value="Nucleotide-diphospho-sugar transferases"/>
    <property type="match status" value="1"/>
</dbReference>
<organism evidence="3 4">
    <name type="scientific">Roseicella aquatilis</name>
    <dbReference type="NCBI Taxonomy" id="2527868"/>
    <lineage>
        <taxon>Bacteria</taxon>
        <taxon>Pseudomonadati</taxon>
        <taxon>Pseudomonadota</taxon>
        <taxon>Alphaproteobacteria</taxon>
        <taxon>Acetobacterales</taxon>
        <taxon>Roseomonadaceae</taxon>
        <taxon>Roseicella</taxon>
    </lineage>
</organism>
<evidence type="ECO:0000313" key="4">
    <source>
        <dbReference type="Proteomes" id="UP000295023"/>
    </source>
</evidence>
<dbReference type="PANTHER" id="PTHR22916:SF3">
    <property type="entry name" value="UDP-GLCNAC:BETAGAL BETA-1,3-N-ACETYLGLUCOSAMINYLTRANSFERASE-LIKE PROTEIN 1"/>
    <property type="match status" value="1"/>
</dbReference>
<protein>
    <submittedName>
        <fullName evidence="3">Glycosyltransferase</fullName>
    </submittedName>
</protein>
<proteinExistence type="predicted"/>
<dbReference type="InterPro" id="IPR029044">
    <property type="entry name" value="Nucleotide-diphossugar_trans"/>
</dbReference>